<protein>
    <recommendedName>
        <fullName evidence="3">HNH endonuclease 5 domain-containing protein</fullName>
    </recommendedName>
</protein>
<sequence>MFEQIFSHIQHNYNLSPTVEVGERDSLCRFCKLNDVKFNKKRAHSFPEFLGNKSIFTVNECDECNARFSKIEKDLSNFIPPTIITRLRGKKGYRPNYIKGGSKVYGDDQFITLIQEKSSEKSSLNFSSQTFDMVKVYKAILKSLISILPDEKLKEFNTAIGWLRSNQNFESLNHFPIFWCGYRMPDVNFPIKMEIELTREISDNHIIYILYCQFNNFFIYFPFSPTSKLFFKAEQLAPKAIAENIHYEKVDCSDGITSHSYKINLPLGEPDITSREELTIEQLNNILKNRE</sequence>
<proteinExistence type="predicted"/>
<evidence type="ECO:0000313" key="1">
    <source>
        <dbReference type="EMBL" id="MDQ9093154.1"/>
    </source>
</evidence>
<keyword evidence="2" id="KW-1185">Reference proteome</keyword>
<dbReference type="Proteomes" id="UP001226574">
    <property type="component" value="Unassembled WGS sequence"/>
</dbReference>
<dbReference type="RefSeq" id="WP_016709761.1">
    <property type="nucleotide sequence ID" value="NZ_JAVIFY010000012.1"/>
</dbReference>
<accession>A0ABU1BFA1</accession>
<name>A0ABU1BFA1_PSEHA</name>
<comment type="caution">
    <text evidence="1">The sequence shown here is derived from an EMBL/GenBank/DDBJ whole genome shotgun (WGS) entry which is preliminary data.</text>
</comment>
<gene>
    <name evidence="1" type="ORF">RC083_16375</name>
</gene>
<reference evidence="1 2" key="1">
    <citation type="submission" date="2023-08" db="EMBL/GenBank/DDBJ databases">
        <title>Pseudoalteromonas haloplanktis LL1 genome.</title>
        <authorList>
            <person name="Wu S."/>
        </authorList>
    </citation>
    <scope>NUCLEOTIDE SEQUENCE [LARGE SCALE GENOMIC DNA]</scope>
    <source>
        <strain evidence="1 2">LL1</strain>
    </source>
</reference>
<organism evidence="1 2">
    <name type="scientific">Pseudoalteromonas haloplanktis</name>
    <name type="common">Alteromonas haloplanktis</name>
    <dbReference type="NCBI Taxonomy" id="228"/>
    <lineage>
        <taxon>Bacteria</taxon>
        <taxon>Pseudomonadati</taxon>
        <taxon>Pseudomonadota</taxon>
        <taxon>Gammaproteobacteria</taxon>
        <taxon>Alteromonadales</taxon>
        <taxon>Pseudoalteromonadaceae</taxon>
        <taxon>Pseudoalteromonas</taxon>
    </lineage>
</organism>
<dbReference type="EMBL" id="JAVIFY010000012">
    <property type="protein sequence ID" value="MDQ9093154.1"/>
    <property type="molecule type" value="Genomic_DNA"/>
</dbReference>
<evidence type="ECO:0008006" key="3">
    <source>
        <dbReference type="Google" id="ProtNLM"/>
    </source>
</evidence>
<evidence type="ECO:0000313" key="2">
    <source>
        <dbReference type="Proteomes" id="UP001226574"/>
    </source>
</evidence>